<gene>
    <name evidence="1" type="ORF">BZG09_15680</name>
</gene>
<evidence type="ECO:0000313" key="2">
    <source>
        <dbReference type="Proteomes" id="UP000188726"/>
    </source>
</evidence>
<evidence type="ECO:0000313" key="1">
    <source>
        <dbReference type="EMBL" id="OOE41382.1"/>
    </source>
</evidence>
<reference evidence="1 2" key="1">
    <citation type="journal article" date="2017" name="Genome Announc.">
        <title>Draft Genome Sequences of Salinivibrio proteolyticus, Salinivibrio sharmensis, Salinivibrio siamensis, Salinivibrio costicola subsp. alcaliphilus, Salinivibrio costicola subsp. vallismortis, and 29 New Isolates Belonging to the Genus Salinivibrio.</title>
        <authorList>
            <person name="Lopez-Hermoso C."/>
            <person name="de la Haba R.R."/>
            <person name="Sanchez-Porro C."/>
            <person name="Bayliss S.C."/>
            <person name="Feil E.J."/>
            <person name="Ventosa A."/>
        </authorList>
    </citation>
    <scope>NUCLEOTIDE SEQUENCE [LARGE SCALE GENOMIC DNA]</scope>
    <source>
        <strain evidence="1 2">IC202</strain>
    </source>
</reference>
<dbReference type="AlphaFoldDB" id="A0AB36K296"/>
<protein>
    <submittedName>
        <fullName evidence="1">Uncharacterized protein</fullName>
    </submittedName>
</protein>
<organism evidence="1 2">
    <name type="scientific">Salinivibrio kushneri</name>
    <dbReference type="NCBI Taxonomy" id="1908198"/>
    <lineage>
        <taxon>Bacteria</taxon>
        <taxon>Pseudomonadati</taxon>
        <taxon>Pseudomonadota</taxon>
        <taxon>Gammaproteobacteria</taxon>
        <taxon>Vibrionales</taxon>
        <taxon>Vibrionaceae</taxon>
        <taxon>Salinivibrio</taxon>
    </lineage>
</organism>
<sequence length="76" mass="8684">MKNVLMQYIRGERKIENLDAHDAFSELVINAAANRRGVRPDQMRLSLTIKSISDPVMTGPDNYVCMPKVNEWQGLH</sequence>
<comment type="caution">
    <text evidence="1">The sequence shown here is derived from an EMBL/GenBank/DDBJ whole genome shotgun (WGS) entry which is preliminary data.</text>
</comment>
<dbReference type="EMBL" id="MUEO01000060">
    <property type="protein sequence ID" value="OOE41382.1"/>
    <property type="molecule type" value="Genomic_DNA"/>
</dbReference>
<dbReference type="RefSeq" id="WP_077459545.1">
    <property type="nucleotide sequence ID" value="NZ_MUEO01000060.1"/>
</dbReference>
<name>A0AB36K296_9GAMM</name>
<dbReference type="Proteomes" id="UP000188726">
    <property type="component" value="Unassembled WGS sequence"/>
</dbReference>
<proteinExistence type="predicted"/>
<accession>A0AB36K296</accession>